<dbReference type="EMBL" id="JBGMEK010000001">
    <property type="protein sequence ID" value="MFA0809412.1"/>
    <property type="molecule type" value="Genomic_DNA"/>
</dbReference>
<feature type="signal peptide" evidence="1">
    <location>
        <begin position="1"/>
        <end position="21"/>
    </location>
</feature>
<sequence length="307" mass="34341">MKSILRSTIILFILGTNLCFSAEKQTDADDLHKLVSDKSSADHIPKEVISNRAFETLLEETFPTTAEQEKIWMEKERERINLLFDNKEPDTITDIISVSTKPGAKPQYIYVAPLHTSALNVIDSTGQPWPISAVISGNKTDFRVSKIEDHEYLNVVRIDTTKEVGTTNINFTLADLETTISVRVRSSIEKYHPSPILQIDREGPQAKPLPIFSVDNIDSDLLLKNIVLGVAPDNFEALETTDPDVEAWKFDGSVYVRTSYTPSAPLPRAVHHGPNGYSAYRLSDIPVLIMTSETGYEKKVILKGRNN</sequence>
<dbReference type="Pfam" id="PF12293">
    <property type="entry name" value="T4BSS_DotH_IcmK"/>
    <property type="match status" value="1"/>
</dbReference>
<organism evidence="2 3">
    <name type="scientific">Microbulbifer epialgicus</name>
    <dbReference type="NCBI Taxonomy" id="393907"/>
    <lineage>
        <taxon>Bacteria</taxon>
        <taxon>Pseudomonadati</taxon>
        <taxon>Pseudomonadota</taxon>
        <taxon>Gammaproteobacteria</taxon>
        <taxon>Cellvibrionales</taxon>
        <taxon>Microbulbiferaceae</taxon>
        <taxon>Microbulbifer</taxon>
    </lineage>
</organism>
<keyword evidence="1" id="KW-0732">Signal</keyword>
<reference evidence="2 3" key="1">
    <citation type="submission" date="2024-08" db="EMBL/GenBank/DDBJ databases">
        <authorList>
            <person name="Ishaq N."/>
        </authorList>
    </citation>
    <scope>NUCLEOTIDE SEQUENCE [LARGE SCALE GENOMIC DNA]</scope>
    <source>
        <strain evidence="2 3">DSM 18651</strain>
    </source>
</reference>
<proteinExistence type="predicted"/>
<comment type="caution">
    <text evidence="2">The sequence shown here is derived from an EMBL/GenBank/DDBJ whole genome shotgun (WGS) entry which is preliminary data.</text>
</comment>
<protein>
    <submittedName>
        <fullName evidence="2">DotH/IcmK family type IV secretion protein</fullName>
    </submittedName>
</protein>
<dbReference type="Proteomes" id="UP001569428">
    <property type="component" value="Unassembled WGS sequence"/>
</dbReference>
<accession>A0ABV4NTX2</accession>
<evidence type="ECO:0000313" key="3">
    <source>
        <dbReference type="Proteomes" id="UP001569428"/>
    </source>
</evidence>
<feature type="chain" id="PRO_5046750944" evidence="1">
    <location>
        <begin position="22"/>
        <end position="307"/>
    </location>
</feature>
<evidence type="ECO:0000256" key="1">
    <source>
        <dbReference type="SAM" id="SignalP"/>
    </source>
</evidence>
<evidence type="ECO:0000313" key="2">
    <source>
        <dbReference type="EMBL" id="MFA0809412.1"/>
    </source>
</evidence>
<dbReference type="InterPro" id="IPR022073">
    <property type="entry name" value="T4BSS_DotH_IcmK"/>
</dbReference>
<name>A0ABV4NTX2_9GAMM</name>
<dbReference type="RefSeq" id="WP_371837033.1">
    <property type="nucleotide sequence ID" value="NZ_JBGMEK010000001.1"/>
</dbReference>
<keyword evidence="3" id="KW-1185">Reference proteome</keyword>
<gene>
    <name evidence="2" type="ORF">ACCI49_00650</name>
</gene>